<evidence type="ECO:0000313" key="3">
    <source>
        <dbReference type="Proteomes" id="UP001251528"/>
    </source>
</evidence>
<accession>A0AAJ0CW80</accession>
<feature type="region of interest" description="Disordered" evidence="1">
    <location>
        <begin position="96"/>
        <end position="134"/>
    </location>
</feature>
<feature type="compositionally biased region" description="Acidic residues" evidence="1">
    <location>
        <begin position="31"/>
        <end position="45"/>
    </location>
</feature>
<evidence type="ECO:0008006" key="4">
    <source>
        <dbReference type="Google" id="ProtNLM"/>
    </source>
</evidence>
<keyword evidence="3" id="KW-1185">Reference proteome</keyword>
<reference evidence="2" key="1">
    <citation type="submission" date="2023-06" db="EMBL/GenBank/DDBJ databases">
        <title>Conoideocrella luteorostrata (Hypocreales: Clavicipitaceae), a potential biocontrol fungus for elongate hemlock scale in United States Christmas tree production areas.</title>
        <authorList>
            <person name="Barrett H."/>
            <person name="Lovett B."/>
            <person name="Macias A.M."/>
            <person name="Stajich J.E."/>
            <person name="Kasson M.T."/>
        </authorList>
    </citation>
    <scope>NUCLEOTIDE SEQUENCE</scope>
    <source>
        <strain evidence="2">ARSEF 14590</strain>
    </source>
</reference>
<dbReference type="AlphaFoldDB" id="A0AAJ0CW80"/>
<name>A0AAJ0CW80_9HYPO</name>
<sequence length="427" mass="47661">MDSAADVDLAQLVATADQALQRLESPLSNYDDLDSDSGSDSDSDYEYYPTAEELPVPRLRQQRTSDWTRPRGLGGVSMLRVWDLYYSQMPPQKLHSLFNPDAPAPAPAPDTETAPEAVGPAPYLETNPEQHDHRTYRRARQRACDRCQTYLDNGYVPEADKPIFHGTIIIEPTALALDFARTVCEAASTLDSLVLWTSASSDPNAGSSAGFAIARQFTSDQIEGDKWGYKIGRAANSHGFMHAQVMSIQLALKEAIEYFRHSVVTSSSSSSRPPRIVRIFTPNKAMLERIKQLPFRKKSRLQTPAVTEPRGLWAPVADLSRALSEMDIKVELYWVPGHLVPGQKVARSAARYAWMSPHMGREEDWAYAPAPNLAVATHVARRRGLEQTWTEENASTETDVPVKEASVKEAPVRRSWWRSINCFNGSF</sequence>
<protein>
    <recommendedName>
        <fullName evidence="4">RNase H type-1 domain-containing protein</fullName>
    </recommendedName>
</protein>
<gene>
    <name evidence="2" type="ORF">QQS21_003498</name>
</gene>
<comment type="caution">
    <text evidence="2">The sequence shown here is derived from an EMBL/GenBank/DDBJ whole genome shotgun (WGS) entry which is preliminary data.</text>
</comment>
<dbReference type="Proteomes" id="UP001251528">
    <property type="component" value="Unassembled WGS sequence"/>
</dbReference>
<evidence type="ECO:0000256" key="1">
    <source>
        <dbReference type="SAM" id="MobiDB-lite"/>
    </source>
</evidence>
<feature type="region of interest" description="Disordered" evidence="1">
    <location>
        <begin position="24"/>
        <end position="53"/>
    </location>
</feature>
<proteinExistence type="predicted"/>
<dbReference type="EMBL" id="JASWJB010000046">
    <property type="protein sequence ID" value="KAK2606103.1"/>
    <property type="molecule type" value="Genomic_DNA"/>
</dbReference>
<evidence type="ECO:0000313" key="2">
    <source>
        <dbReference type="EMBL" id="KAK2606103.1"/>
    </source>
</evidence>
<organism evidence="2 3">
    <name type="scientific">Conoideocrella luteorostrata</name>
    <dbReference type="NCBI Taxonomy" id="1105319"/>
    <lineage>
        <taxon>Eukaryota</taxon>
        <taxon>Fungi</taxon>
        <taxon>Dikarya</taxon>
        <taxon>Ascomycota</taxon>
        <taxon>Pezizomycotina</taxon>
        <taxon>Sordariomycetes</taxon>
        <taxon>Hypocreomycetidae</taxon>
        <taxon>Hypocreales</taxon>
        <taxon>Clavicipitaceae</taxon>
        <taxon>Conoideocrella</taxon>
    </lineage>
</organism>